<dbReference type="PROSITE" id="PS50977">
    <property type="entry name" value="HTH_TETR_2"/>
    <property type="match status" value="1"/>
</dbReference>
<feature type="domain" description="HTH tetR-type" evidence="5">
    <location>
        <begin position="10"/>
        <end position="70"/>
    </location>
</feature>
<dbReference type="AlphaFoldDB" id="A0A0S6VTE4"/>
<protein>
    <submittedName>
        <fullName evidence="6">Transcriptional regulator, TetR family protein</fullName>
    </submittedName>
</protein>
<sequence length="222" mass="25775">MPRPKEDEREDVRALVLEKAKALFLRIGYNKITMRKIAEEIGYTPGTIYLYFKNKEEILYELHNQGFELLYQYKLNVARAANSSAFDRLREGGKTYLAFAFDHPDYYELMFNMPEPHHFLTCLQEAESGERGVTQIDYAMRSYEFLKQTILDCISEGSLPDADPDVMTFAFWSFVHGVVSLTIRKRIPYPQAASQAFAVAAIDFFMHIIHQQLSHTEHKELS</sequence>
<dbReference type="Gene3D" id="1.10.357.10">
    <property type="entry name" value="Tetracycline Repressor, domain 2"/>
    <property type="match status" value="1"/>
</dbReference>
<evidence type="ECO:0000259" key="5">
    <source>
        <dbReference type="PROSITE" id="PS50977"/>
    </source>
</evidence>
<dbReference type="Proteomes" id="UP000030700">
    <property type="component" value="Unassembled WGS sequence"/>
</dbReference>
<dbReference type="GO" id="GO:0003700">
    <property type="term" value="F:DNA-binding transcription factor activity"/>
    <property type="evidence" value="ECO:0007669"/>
    <property type="project" value="TreeGrafter"/>
</dbReference>
<dbReference type="SUPFAM" id="SSF48498">
    <property type="entry name" value="Tetracyclin repressor-like, C-terminal domain"/>
    <property type="match status" value="1"/>
</dbReference>
<dbReference type="InterPro" id="IPR036271">
    <property type="entry name" value="Tet_transcr_reg_TetR-rel_C_sf"/>
</dbReference>
<accession>A0A0S6VTE4</accession>
<evidence type="ECO:0000256" key="1">
    <source>
        <dbReference type="ARBA" id="ARBA00023015"/>
    </source>
</evidence>
<dbReference type="STRING" id="1499966.U14_02030"/>
<evidence type="ECO:0000256" key="2">
    <source>
        <dbReference type="ARBA" id="ARBA00023125"/>
    </source>
</evidence>
<feature type="DNA-binding region" description="H-T-H motif" evidence="4">
    <location>
        <begin position="33"/>
        <end position="52"/>
    </location>
</feature>
<dbReference type="InterPro" id="IPR001647">
    <property type="entry name" value="HTH_TetR"/>
</dbReference>
<keyword evidence="3" id="KW-0804">Transcription</keyword>
<dbReference type="PRINTS" id="PR00455">
    <property type="entry name" value="HTHTETR"/>
</dbReference>
<dbReference type="SUPFAM" id="SSF46689">
    <property type="entry name" value="Homeodomain-like"/>
    <property type="match status" value="1"/>
</dbReference>
<evidence type="ECO:0000313" key="7">
    <source>
        <dbReference type="Proteomes" id="UP000030700"/>
    </source>
</evidence>
<evidence type="ECO:0000313" key="6">
    <source>
        <dbReference type="EMBL" id="GAK50789.1"/>
    </source>
</evidence>
<organism evidence="6">
    <name type="scientific">Candidatus Moduliflexus flocculans</name>
    <dbReference type="NCBI Taxonomy" id="1499966"/>
    <lineage>
        <taxon>Bacteria</taxon>
        <taxon>Candidatus Moduliflexota</taxon>
        <taxon>Candidatus Moduliflexia</taxon>
        <taxon>Candidatus Moduliflexales</taxon>
        <taxon>Candidatus Moduliflexaceae</taxon>
    </lineage>
</organism>
<dbReference type="EMBL" id="DF820456">
    <property type="protein sequence ID" value="GAK50789.1"/>
    <property type="molecule type" value="Genomic_DNA"/>
</dbReference>
<evidence type="ECO:0000256" key="4">
    <source>
        <dbReference type="PROSITE-ProRule" id="PRU00335"/>
    </source>
</evidence>
<reference evidence="6" key="1">
    <citation type="journal article" date="2015" name="PeerJ">
        <title>First genomic representation of candidate bacterial phylum KSB3 points to enhanced environmental sensing as a trigger of wastewater bulking.</title>
        <authorList>
            <person name="Sekiguchi Y."/>
            <person name="Ohashi A."/>
            <person name="Parks D.H."/>
            <person name="Yamauchi T."/>
            <person name="Tyson G.W."/>
            <person name="Hugenholtz P."/>
        </authorList>
    </citation>
    <scope>NUCLEOTIDE SEQUENCE [LARGE SCALE GENOMIC DNA]</scope>
</reference>
<dbReference type="InterPro" id="IPR025996">
    <property type="entry name" value="MT1864/Rv1816-like_C"/>
</dbReference>
<dbReference type="PANTHER" id="PTHR30055:SF212">
    <property type="entry name" value="TETR-FAMILY FAMILY TRANSCRIPTIONAL REGULATOR"/>
    <property type="match status" value="1"/>
</dbReference>
<dbReference type="Pfam" id="PF00440">
    <property type="entry name" value="TetR_N"/>
    <property type="match status" value="1"/>
</dbReference>
<dbReference type="InterPro" id="IPR050109">
    <property type="entry name" value="HTH-type_TetR-like_transc_reg"/>
</dbReference>
<keyword evidence="1" id="KW-0805">Transcription regulation</keyword>
<keyword evidence="7" id="KW-1185">Reference proteome</keyword>
<gene>
    <name evidence="6" type="ORF">U14_02030</name>
</gene>
<dbReference type="PANTHER" id="PTHR30055">
    <property type="entry name" value="HTH-TYPE TRANSCRIPTIONAL REGULATOR RUTR"/>
    <property type="match status" value="1"/>
</dbReference>
<name>A0A0S6VTE4_9BACT</name>
<proteinExistence type="predicted"/>
<dbReference type="InterPro" id="IPR009057">
    <property type="entry name" value="Homeodomain-like_sf"/>
</dbReference>
<dbReference type="Pfam" id="PF13305">
    <property type="entry name" value="TetR_C_33"/>
    <property type="match status" value="1"/>
</dbReference>
<keyword evidence="2 4" id="KW-0238">DNA-binding</keyword>
<evidence type="ECO:0000256" key="3">
    <source>
        <dbReference type="ARBA" id="ARBA00023163"/>
    </source>
</evidence>
<dbReference type="HOGENOM" id="CLU_069356_40_3_0"/>
<dbReference type="GO" id="GO:0000976">
    <property type="term" value="F:transcription cis-regulatory region binding"/>
    <property type="evidence" value="ECO:0007669"/>
    <property type="project" value="TreeGrafter"/>
</dbReference>